<sequence>RLVTILKSYRSIERKPEGKKFLVVLDDVWNDNYNEWDDLRNLSVQGDIGSKIIVTTRKENVATMMVAEDPQERPKFKEVGREIAEKCKGLPGILRCKSEVEEWRDILCKKIWDQPSCLNGIIPTLMLSYNDLPPDLK</sequence>
<evidence type="ECO:0000256" key="3">
    <source>
        <dbReference type="ARBA" id="ARBA00023136"/>
    </source>
</evidence>
<evidence type="ECO:0000256" key="1">
    <source>
        <dbReference type="ARBA" id="ARBA00004170"/>
    </source>
</evidence>
<dbReference type="GO" id="GO:0043531">
    <property type="term" value="F:ADP binding"/>
    <property type="evidence" value="ECO:0007669"/>
    <property type="project" value="InterPro"/>
</dbReference>
<reference evidence="5" key="1">
    <citation type="submission" date="2019-05" db="EMBL/GenBank/DDBJ databases">
        <title>The de novo reference genome and transcriptome assemblies of the wild tomato species Solanum chilense.</title>
        <authorList>
            <person name="Stam R."/>
            <person name="Nosenko T."/>
            <person name="Hoerger A.C."/>
            <person name="Stephan W."/>
            <person name="Seidel M.A."/>
            <person name="Kuhn J.M.M."/>
            <person name="Haberer G."/>
            <person name="Tellier A."/>
        </authorList>
    </citation>
    <scope>NUCLEOTIDE SEQUENCE</scope>
    <source>
        <tissue evidence="5">Mature leaves</tissue>
    </source>
</reference>
<feature type="non-terminal residue" evidence="5">
    <location>
        <position position="1"/>
    </location>
</feature>
<keyword evidence="2" id="KW-0175">Coiled coil</keyword>
<dbReference type="InterPro" id="IPR027417">
    <property type="entry name" value="P-loop_NTPase"/>
</dbReference>
<dbReference type="Gene3D" id="3.40.50.300">
    <property type="entry name" value="P-loop containing nucleotide triphosphate hydrolases"/>
    <property type="match status" value="1"/>
</dbReference>
<name>A0A6N2C607_SOLCI</name>
<dbReference type="GO" id="GO:0098542">
    <property type="term" value="P:defense response to other organism"/>
    <property type="evidence" value="ECO:0007669"/>
    <property type="project" value="TreeGrafter"/>
</dbReference>
<evidence type="ECO:0000256" key="2">
    <source>
        <dbReference type="ARBA" id="ARBA00023054"/>
    </source>
</evidence>
<gene>
    <name evidence="5" type="ORF">EJD97_000882</name>
</gene>
<comment type="subcellular location">
    <subcellularLocation>
        <location evidence="1">Membrane</location>
        <topology evidence="1">Peripheral membrane protein</topology>
    </subcellularLocation>
</comment>
<dbReference type="InterPro" id="IPR044974">
    <property type="entry name" value="Disease_R_plants"/>
</dbReference>
<proteinExistence type="predicted"/>
<feature type="domain" description="NB-ARC" evidence="4">
    <location>
        <begin position="12"/>
        <end position="69"/>
    </location>
</feature>
<dbReference type="GO" id="GO:0005524">
    <property type="term" value="F:ATP binding"/>
    <property type="evidence" value="ECO:0007669"/>
    <property type="project" value="UniProtKB-KW"/>
</dbReference>
<evidence type="ECO:0000259" key="4">
    <source>
        <dbReference type="Pfam" id="PF00931"/>
    </source>
</evidence>
<dbReference type="SUPFAM" id="SSF52540">
    <property type="entry name" value="P-loop containing nucleoside triphosphate hydrolases"/>
    <property type="match status" value="1"/>
</dbReference>
<dbReference type="PANTHER" id="PTHR23155:SF1221">
    <property type="entry name" value="OS11G0481150 PROTEIN"/>
    <property type="match status" value="1"/>
</dbReference>
<organism evidence="5">
    <name type="scientific">Solanum chilense</name>
    <name type="common">Tomato</name>
    <name type="synonym">Lycopersicon chilense</name>
    <dbReference type="NCBI Taxonomy" id="4083"/>
    <lineage>
        <taxon>Eukaryota</taxon>
        <taxon>Viridiplantae</taxon>
        <taxon>Streptophyta</taxon>
        <taxon>Embryophyta</taxon>
        <taxon>Tracheophyta</taxon>
        <taxon>Spermatophyta</taxon>
        <taxon>Magnoliopsida</taxon>
        <taxon>eudicotyledons</taxon>
        <taxon>Gunneridae</taxon>
        <taxon>Pentapetalae</taxon>
        <taxon>asterids</taxon>
        <taxon>lamiids</taxon>
        <taxon>Solanales</taxon>
        <taxon>Solanaceae</taxon>
        <taxon>Solanoideae</taxon>
        <taxon>Solaneae</taxon>
        <taxon>Solanum</taxon>
        <taxon>Solanum subgen. Lycopersicon</taxon>
    </lineage>
</organism>
<evidence type="ECO:0000313" key="5">
    <source>
        <dbReference type="EMBL" id="TMX00392.1"/>
    </source>
</evidence>
<protein>
    <recommendedName>
        <fullName evidence="4">NB-ARC domain-containing protein</fullName>
    </recommendedName>
</protein>
<dbReference type="InterPro" id="IPR002182">
    <property type="entry name" value="NB-ARC"/>
</dbReference>
<dbReference type="Pfam" id="PF00931">
    <property type="entry name" value="NB-ARC"/>
    <property type="match status" value="1"/>
</dbReference>
<dbReference type="GO" id="GO:0016020">
    <property type="term" value="C:membrane"/>
    <property type="evidence" value="ECO:0007669"/>
    <property type="project" value="UniProtKB-SubCell"/>
</dbReference>
<accession>A0A6N2C607</accession>
<comment type="caution">
    <text evidence="5">The sequence shown here is derived from an EMBL/GenBank/DDBJ whole genome shotgun (WGS) entry which is preliminary data.</text>
</comment>
<dbReference type="AlphaFoldDB" id="A0A6N2C607"/>
<dbReference type="EMBL" id="RXGB01001078">
    <property type="protein sequence ID" value="TMX00392.1"/>
    <property type="molecule type" value="Genomic_DNA"/>
</dbReference>
<dbReference type="PANTHER" id="PTHR23155">
    <property type="entry name" value="DISEASE RESISTANCE PROTEIN RP"/>
    <property type="match status" value="1"/>
</dbReference>
<keyword evidence="3" id="KW-0472">Membrane</keyword>